<protein>
    <submittedName>
        <fullName evidence="1">Uncharacterized protein</fullName>
    </submittedName>
</protein>
<evidence type="ECO:0000313" key="1">
    <source>
        <dbReference type="EMBL" id="KAE8356096.1"/>
    </source>
</evidence>
<dbReference type="Proteomes" id="UP000327118">
    <property type="component" value="Unassembled WGS sequence"/>
</dbReference>
<reference evidence="2" key="1">
    <citation type="submission" date="2019-04" db="EMBL/GenBank/DDBJ databases">
        <title>Friends and foes A comparative genomics studyof 23 Aspergillus species from section Flavi.</title>
        <authorList>
            <consortium name="DOE Joint Genome Institute"/>
            <person name="Kjaerbolling I."/>
            <person name="Vesth T."/>
            <person name="Frisvad J.C."/>
            <person name="Nybo J.L."/>
            <person name="Theobald S."/>
            <person name="Kildgaard S."/>
            <person name="Isbrandt T."/>
            <person name="Kuo A."/>
            <person name="Sato A."/>
            <person name="Lyhne E.K."/>
            <person name="Kogle M.E."/>
            <person name="Wiebenga A."/>
            <person name="Kun R.S."/>
            <person name="Lubbers R.J."/>
            <person name="Makela M.R."/>
            <person name="Barry K."/>
            <person name="Chovatia M."/>
            <person name="Clum A."/>
            <person name="Daum C."/>
            <person name="Haridas S."/>
            <person name="He G."/>
            <person name="LaButti K."/>
            <person name="Lipzen A."/>
            <person name="Mondo S."/>
            <person name="Riley R."/>
            <person name="Salamov A."/>
            <person name="Simmons B.A."/>
            <person name="Magnuson J.K."/>
            <person name="Henrissat B."/>
            <person name="Mortensen U.H."/>
            <person name="Larsen T.O."/>
            <person name="Devries R.P."/>
            <person name="Grigoriev I.V."/>
            <person name="Machida M."/>
            <person name="Baker S.E."/>
            <person name="Andersen M.R."/>
        </authorList>
    </citation>
    <scope>NUCLEOTIDE SEQUENCE [LARGE SCALE GENOMIC DNA]</scope>
    <source>
        <strain evidence="2">CBS 553.77</strain>
    </source>
</reference>
<dbReference type="AlphaFoldDB" id="A0A5N6ZGP2"/>
<gene>
    <name evidence="1" type="ORF">BDV28DRAFT_127661</name>
</gene>
<accession>A0A5N6ZGP2</accession>
<dbReference type="EMBL" id="ML739042">
    <property type="protein sequence ID" value="KAE8356096.1"/>
    <property type="molecule type" value="Genomic_DNA"/>
</dbReference>
<keyword evidence="2" id="KW-1185">Reference proteome</keyword>
<name>A0A5N6ZGP2_9EURO</name>
<evidence type="ECO:0000313" key="2">
    <source>
        <dbReference type="Proteomes" id="UP000327118"/>
    </source>
</evidence>
<organism evidence="1 2">
    <name type="scientific">Aspergillus coremiiformis</name>
    <dbReference type="NCBI Taxonomy" id="138285"/>
    <lineage>
        <taxon>Eukaryota</taxon>
        <taxon>Fungi</taxon>
        <taxon>Dikarya</taxon>
        <taxon>Ascomycota</taxon>
        <taxon>Pezizomycotina</taxon>
        <taxon>Eurotiomycetes</taxon>
        <taxon>Eurotiomycetidae</taxon>
        <taxon>Eurotiales</taxon>
        <taxon>Aspergillaceae</taxon>
        <taxon>Aspergillus</taxon>
        <taxon>Aspergillus subgen. Circumdati</taxon>
    </lineage>
</organism>
<sequence>MLCGDRLGVKGFIIWCMNEEFHWRGGLYSGYGALGWAVLNVYSCLGEMTSVDGVL</sequence>
<proteinExistence type="predicted"/>